<name>A0AAV2Q1U2_MEGNR</name>
<dbReference type="GO" id="GO:0007166">
    <property type="term" value="P:cell surface receptor signaling pathway"/>
    <property type="evidence" value="ECO:0007669"/>
    <property type="project" value="InterPro"/>
</dbReference>
<dbReference type="PANTHER" id="PTHR47154">
    <property type="entry name" value="G-PROTEIN COUPLED RECEPTOR MTH-RELATED"/>
    <property type="match status" value="1"/>
</dbReference>
<evidence type="ECO:0000256" key="4">
    <source>
        <dbReference type="ARBA" id="ARBA00023136"/>
    </source>
</evidence>
<organism evidence="8 9">
    <name type="scientific">Meganyctiphanes norvegica</name>
    <name type="common">Northern krill</name>
    <name type="synonym">Thysanopoda norvegica</name>
    <dbReference type="NCBI Taxonomy" id="48144"/>
    <lineage>
        <taxon>Eukaryota</taxon>
        <taxon>Metazoa</taxon>
        <taxon>Ecdysozoa</taxon>
        <taxon>Arthropoda</taxon>
        <taxon>Crustacea</taxon>
        <taxon>Multicrustacea</taxon>
        <taxon>Malacostraca</taxon>
        <taxon>Eumalacostraca</taxon>
        <taxon>Eucarida</taxon>
        <taxon>Euphausiacea</taxon>
        <taxon>Euphausiidae</taxon>
        <taxon>Meganyctiphanes</taxon>
    </lineage>
</organism>
<feature type="transmembrane region" description="Helical" evidence="6">
    <location>
        <begin position="340"/>
        <end position="362"/>
    </location>
</feature>
<feature type="compositionally biased region" description="Low complexity" evidence="5">
    <location>
        <begin position="203"/>
        <end position="213"/>
    </location>
</feature>
<feature type="region of interest" description="Disordered" evidence="5">
    <location>
        <begin position="184"/>
        <end position="297"/>
    </location>
</feature>
<dbReference type="Gene3D" id="1.20.1070.10">
    <property type="entry name" value="Rhodopsin 7-helix transmembrane proteins"/>
    <property type="match status" value="1"/>
</dbReference>
<dbReference type="PANTHER" id="PTHR47154:SF2">
    <property type="entry name" value="G-PROTEIN COUPLED RECEPTOR MTH-RELATED"/>
    <property type="match status" value="1"/>
</dbReference>
<keyword evidence="9" id="KW-1185">Reference proteome</keyword>
<evidence type="ECO:0000313" key="9">
    <source>
        <dbReference type="Proteomes" id="UP001497623"/>
    </source>
</evidence>
<dbReference type="AlphaFoldDB" id="A0AAV2Q1U2"/>
<sequence>MGGTPLWFPQSPDDGQDRCGSKANIRTVPLIAIYVLYIAWIWPQGVNAAAYGQNIVSSLPGTLGGGVLGSRSGVIQRRDVGNKHLTPTPPGTTVTAGVPANNSFTPQATGDIDEVRASLGPGGSGDGDDVAHNRFLSRVTPPHWAPSDPWLTDPVSFPTSTTLNTERTSTTTITVGSSIIPTNASVSQQTTTSHPTSALLYPLNSTTSSLHSNSEGEIPLRQGEDSDPNSTSVPVPGWTPGSAGYNHTPTALPPLGKYDLTPTPGPPTTVPEWSPGANGYNHTPTVPASLGKDSTTEEDFAQDNRKILYFHFFGSCTFTFSKSNYNSSEPEWVEGIGRRIVFPALLLMSWTFTSVALILHILVPDLRANMGQIFMCYILSIWMKCILTPSSLFVMLCAPDFSIKEDVCIVFAFVSYMMSMAYRFWLNIMCFDIWRKVSHLVRLEHIQPVKLWYYHLYGWGMPAFFGLMALLIREFASDPFIKPGFGTHRSCWFDHTDGEHQLLYMTIPGGVLHIANIIFVVQTRRYCSQMQQTSIPERPESNNNTQGRIHTTTNYINEFNLQFRILNLMVIIWILWSISLAVHWATGMWHFLVIPGLLISLQGVIIFFIFIFNKQKRLLVQRKFPFLKCYKCCIVTDQPKTQTSSSISDTSYDRRKKLSVISVTSLTSLISSRFYSSTNENVAKHNPVREVSSVSSASFTNSSEGGSVNINLTLNRAHILPPIEDAQSLGKVEECSELNLGPSNFHVCRSLSCTSHQPNTVLDEIPNSVPVSRILDEQTENYVDHRHVY</sequence>
<feature type="compositionally biased region" description="Polar residues" evidence="5">
    <location>
        <begin position="184"/>
        <end position="196"/>
    </location>
</feature>
<evidence type="ECO:0000256" key="6">
    <source>
        <dbReference type="SAM" id="Phobius"/>
    </source>
</evidence>
<feature type="transmembrane region" description="Helical" evidence="6">
    <location>
        <begin position="591"/>
        <end position="612"/>
    </location>
</feature>
<comment type="caution">
    <text evidence="8">The sequence shown here is derived from an EMBL/GenBank/DDBJ whole genome shotgun (WGS) entry which is preliminary data.</text>
</comment>
<feature type="transmembrane region" description="Helical" evidence="6">
    <location>
        <begin position="502"/>
        <end position="521"/>
    </location>
</feature>
<keyword evidence="4 6" id="KW-0472">Membrane</keyword>
<dbReference type="InterPro" id="IPR017981">
    <property type="entry name" value="GPCR_2-like_7TM"/>
</dbReference>
<dbReference type="InterPro" id="IPR051384">
    <property type="entry name" value="Mth_GPCR"/>
</dbReference>
<feature type="transmembrane region" description="Helical" evidence="6">
    <location>
        <begin position="565"/>
        <end position="585"/>
    </location>
</feature>
<evidence type="ECO:0000256" key="5">
    <source>
        <dbReference type="SAM" id="MobiDB-lite"/>
    </source>
</evidence>
<evidence type="ECO:0000259" key="7">
    <source>
        <dbReference type="PROSITE" id="PS50261"/>
    </source>
</evidence>
<keyword evidence="3 6" id="KW-1133">Transmembrane helix</keyword>
<comment type="subcellular location">
    <subcellularLocation>
        <location evidence="1">Membrane</location>
        <topology evidence="1">Multi-pass membrane protein</topology>
    </subcellularLocation>
</comment>
<feature type="region of interest" description="Disordered" evidence="5">
    <location>
        <begin position="81"/>
        <end position="108"/>
    </location>
</feature>
<feature type="transmembrane region" description="Helical" evidence="6">
    <location>
        <begin position="374"/>
        <end position="396"/>
    </location>
</feature>
<dbReference type="Proteomes" id="UP001497623">
    <property type="component" value="Unassembled WGS sequence"/>
</dbReference>
<dbReference type="PROSITE" id="PS50261">
    <property type="entry name" value="G_PROTEIN_RECEP_F2_4"/>
    <property type="match status" value="1"/>
</dbReference>
<dbReference type="GO" id="GO:0005886">
    <property type="term" value="C:plasma membrane"/>
    <property type="evidence" value="ECO:0007669"/>
    <property type="project" value="TreeGrafter"/>
</dbReference>
<evidence type="ECO:0000256" key="1">
    <source>
        <dbReference type="ARBA" id="ARBA00004141"/>
    </source>
</evidence>
<feature type="transmembrane region" description="Helical" evidence="6">
    <location>
        <begin position="451"/>
        <end position="472"/>
    </location>
</feature>
<dbReference type="EMBL" id="CAXKWB010002511">
    <property type="protein sequence ID" value="CAL4067089.1"/>
    <property type="molecule type" value="Genomic_DNA"/>
</dbReference>
<feature type="domain" description="G-protein coupled receptors family 2 profile 2" evidence="7">
    <location>
        <begin position="338"/>
        <end position="614"/>
    </location>
</feature>
<feature type="compositionally biased region" description="Low complexity" evidence="5">
    <location>
        <begin position="91"/>
        <end position="100"/>
    </location>
</feature>
<evidence type="ECO:0000256" key="3">
    <source>
        <dbReference type="ARBA" id="ARBA00022989"/>
    </source>
</evidence>
<evidence type="ECO:0000313" key="8">
    <source>
        <dbReference type="EMBL" id="CAL4067089.1"/>
    </source>
</evidence>
<feature type="non-terminal residue" evidence="8">
    <location>
        <position position="789"/>
    </location>
</feature>
<evidence type="ECO:0000256" key="2">
    <source>
        <dbReference type="ARBA" id="ARBA00022692"/>
    </source>
</evidence>
<feature type="transmembrane region" description="Helical" evidence="6">
    <location>
        <begin position="408"/>
        <end position="430"/>
    </location>
</feature>
<protein>
    <recommendedName>
        <fullName evidence="7">G-protein coupled receptors family 2 profile 2 domain-containing protein</fullName>
    </recommendedName>
</protein>
<reference evidence="8 9" key="1">
    <citation type="submission" date="2024-05" db="EMBL/GenBank/DDBJ databases">
        <authorList>
            <person name="Wallberg A."/>
        </authorList>
    </citation>
    <scope>NUCLEOTIDE SEQUENCE [LARGE SCALE GENOMIC DNA]</scope>
</reference>
<proteinExistence type="predicted"/>
<keyword evidence="2 6" id="KW-0812">Transmembrane</keyword>
<dbReference type="GO" id="GO:0008528">
    <property type="term" value="F:G protein-coupled peptide receptor activity"/>
    <property type="evidence" value="ECO:0007669"/>
    <property type="project" value="TreeGrafter"/>
</dbReference>
<accession>A0AAV2Q1U2</accession>
<gene>
    <name evidence="8" type="ORF">MNOR_LOCUS6175</name>
</gene>